<keyword evidence="2 4" id="KW-0442">Lipid degradation</keyword>
<dbReference type="Pfam" id="PF01734">
    <property type="entry name" value="Patatin"/>
    <property type="match status" value="1"/>
</dbReference>
<evidence type="ECO:0000313" key="7">
    <source>
        <dbReference type="EMBL" id="RGE69292.1"/>
    </source>
</evidence>
<evidence type="ECO:0000259" key="5">
    <source>
        <dbReference type="PROSITE" id="PS51635"/>
    </source>
</evidence>
<accession>A0A3E3HWZ2</accession>
<feature type="active site" description="Proton acceptor" evidence="4">
    <location>
        <position position="159"/>
    </location>
</feature>
<feature type="domain" description="PNPLA" evidence="5">
    <location>
        <begin position="6"/>
        <end position="172"/>
    </location>
</feature>
<sequence>MYQAGLVLEGGGMKGIYTAGVLDFFMDQNIEFSSCYGVSAGACHLCSYLSRQRGRAYDISVDYLDDAHYCSARNVLTTGDLFGVKMCYDDIPNVLNPYDYDAFNAYQGRAYAVATNIETGQAEYLRLKDMHKDIIAVRASASLPLVSRNVKIGDKLYLDGGLSDSVPIMHSIVDGNRKNIVVLTKETGYRRKPSGHLGLVKVRYARYPKVYELMANRHVAYNRMLDYLDAQTANGQAFVIRPKRASGIGRIEKDKEKLRLLYEEGYADARECFEDMLRYLENGDSVQR</sequence>
<evidence type="ECO:0000313" key="8">
    <source>
        <dbReference type="Proteomes" id="UP000260812"/>
    </source>
</evidence>
<name>A0A3E3HWZ2_9FIRM</name>
<evidence type="ECO:0000313" key="9">
    <source>
        <dbReference type="Proteomes" id="UP000261166"/>
    </source>
</evidence>
<dbReference type="InterPro" id="IPR045943">
    <property type="entry name" value="DUF6363"/>
</dbReference>
<evidence type="ECO:0000256" key="1">
    <source>
        <dbReference type="ARBA" id="ARBA00022801"/>
    </source>
</evidence>
<dbReference type="Gene3D" id="3.40.1090.10">
    <property type="entry name" value="Cytosolic phospholipase A2 catalytic domain"/>
    <property type="match status" value="2"/>
</dbReference>
<evidence type="ECO:0000256" key="2">
    <source>
        <dbReference type="ARBA" id="ARBA00022963"/>
    </source>
</evidence>
<dbReference type="InterPro" id="IPR002641">
    <property type="entry name" value="PNPLA_dom"/>
</dbReference>
<evidence type="ECO:0000313" key="6">
    <source>
        <dbReference type="EMBL" id="RGE56354.1"/>
    </source>
</evidence>
<dbReference type="SUPFAM" id="SSF52151">
    <property type="entry name" value="FabD/lysophospholipase-like"/>
    <property type="match status" value="1"/>
</dbReference>
<keyword evidence="8" id="KW-1185">Reference proteome</keyword>
<dbReference type="InterPro" id="IPR050301">
    <property type="entry name" value="NTE"/>
</dbReference>
<gene>
    <name evidence="7" type="ORF">DWY69_18255</name>
    <name evidence="6" type="ORF">DXC51_24440</name>
</gene>
<proteinExistence type="predicted"/>
<dbReference type="PROSITE" id="PS51635">
    <property type="entry name" value="PNPLA"/>
    <property type="match status" value="1"/>
</dbReference>
<feature type="short sequence motif" description="DGA/G" evidence="4">
    <location>
        <begin position="159"/>
        <end position="161"/>
    </location>
</feature>
<dbReference type="Proteomes" id="UP000261166">
    <property type="component" value="Unassembled WGS sequence"/>
</dbReference>
<dbReference type="InterPro" id="IPR037483">
    <property type="entry name" value="YjjU-like"/>
</dbReference>
<dbReference type="InterPro" id="IPR016035">
    <property type="entry name" value="Acyl_Trfase/lysoPLipase"/>
</dbReference>
<reference evidence="6 9" key="1">
    <citation type="submission" date="2018-08" db="EMBL/GenBank/DDBJ databases">
        <title>A genome reference for cultivated species of the human gut microbiota.</title>
        <authorList>
            <person name="Zou Y."/>
            <person name="Xue W."/>
            <person name="Luo G."/>
        </authorList>
    </citation>
    <scope>NUCLEOTIDE SEQUENCE [LARGE SCALE GENOMIC DNA]</scope>
    <source>
        <strain evidence="7 9">AF26-4BH</strain>
        <strain evidence="6">TF05-5AC</strain>
    </source>
</reference>
<keyword evidence="3 4" id="KW-0443">Lipid metabolism</keyword>
<dbReference type="RefSeq" id="WP_025488372.1">
    <property type="nucleotide sequence ID" value="NZ_CALBAU010000167.1"/>
</dbReference>
<evidence type="ECO:0000256" key="4">
    <source>
        <dbReference type="PROSITE-ProRule" id="PRU01161"/>
    </source>
</evidence>
<feature type="active site" description="Nucleophile" evidence="4">
    <location>
        <position position="39"/>
    </location>
</feature>
<comment type="caution">
    <text evidence="6">The sequence shown here is derived from an EMBL/GenBank/DDBJ whole genome shotgun (WGS) entry which is preliminary data.</text>
</comment>
<dbReference type="PANTHER" id="PTHR14226:SF25">
    <property type="entry name" value="PHOSPHOESTERASE"/>
    <property type="match status" value="1"/>
</dbReference>
<feature type="short sequence motif" description="GXSXG" evidence="4">
    <location>
        <begin position="37"/>
        <end position="41"/>
    </location>
</feature>
<dbReference type="CDD" id="cd07208">
    <property type="entry name" value="Pat_hypo_Ecoli_yjju_like"/>
    <property type="match status" value="1"/>
</dbReference>
<keyword evidence="1 4" id="KW-0378">Hydrolase</keyword>
<dbReference type="Proteomes" id="UP000260812">
    <property type="component" value="Unassembled WGS sequence"/>
</dbReference>
<protein>
    <submittedName>
        <fullName evidence="6">Patatin family protein</fullName>
    </submittedName>
</protein>
<dbReference type="Pfam" id="PF19890">
    <property type="entry name" value="DUF6363"/>
    <property type="match status" value="1"/>
</dbReference>
<dbReference type="AlphaFoldDB" id="A0A3E3HWZ2"/>
<dbReference type="PANTHER" id="PTHR14226">
    <property type="entry name" value="NEUROPATHY TARGET ESTERASE/SWISS CHEESE D.MELANOGASTER"/>
    <property type="match status" value="1"/>
</dbReference>
<organism evidence="6 8">
    <name type="scientific">Eisenbergiella massiliensis</name>
    <dbReference type="NCBI Taxonomy" id="1720294"/>
    <lineage>
        <taxon>Bacteria</taxon>
        <taxon>Bacillati</taxon>
        <taxon>Bacillota</taxon>
        <taxon>Clostridia</taxon>
        <taxon>Lachnospirales</taxon>
        <taxon>Lachnospiraceae</taxon>
        <taxon>Eisenbergiella</taxon>
    </lineage>
</organism>
<dbReference type="OrthoDB" id="9802424at2"/>
<dbReference type="EMBL" id="QVLV01000026">
    <property type="protein sequence ID" value="RGE56354.1"/>
    <property type="molecule type" value="Genomic_DNA"/>
</dbReference>
<dbReference type="GO" id="GO:0016787">
    <property type="term" value="F:hydrolase activity"/>
    <property type="evidence" value="ECO:0007669"/>
    <property type="project" value="UniProtKB-UniRule"/>
</dbReference>
<dbReference type="EMBL" id="QVLU01000017">
    <property type="protein sequence ID" value="RGE69292.1"/>
    <property type="molecule type" value="Genomic_DNA"/>
</dbReference>
<feature type="short sequence motif" description="GXGXXG" evidence="4">
    <location>
        <begin position="10"/>
        <end position="15"/>
    </location>
</feature>
<evidence type="ECO:0000256" key="3">
    <source>
        <dbReference type="ARBA" id="ARBA00023098"/>
    </source>
</evidence>
<dbReference type="GO" id="GO:0016042">
    <property type="term" value="P:lipid catabolic process"/>
    <property type="evidence" value="ECO:0007669"/>
    <property type="project" value="UniProtKB-UniRule"/>
</dbReference>
<dbReference type="GeneID" id="97989915"/>